<feature type="region of interest" description="Disordered" evidence="5">
    <location>
        <begin position="1"/>
        <end position="24"/>
    </location>
</feature>
<comment type="subcellular location">
    <subcellularLocation>
        <location evidence="1">Nucleus</location>
    </subcellularLocation>
</comment>
<dbReference type="AlphaFoldDB" id="A0A7R9B5T6"/>
<keyword evidence="3" id="KW-0067">ATP-binding</keyword>
<dbReference type="PANTHER" id="PTHR18937:SF172">
    <property type="entry name" value="STRUCTURAL MAINTENANCE OF CHROMOSOMES PROTEIN"/>
    <property type="match status" value="1"/>
</dbReference>
<evidence type="ECO:0000256" key="1">
    <source>
        <dbReference type="ARBA" id="ARBA00004123"/>
    </source>
</evidence>
<accession>A0A7R9B5T6</accession>
<dbReference type="InterPro" id="IPR003395">
    <property type="entry name" value="RecF/RecN/SMC_N"/>
</dbReference>
<evidence type="ECO:0000256" key="4">
    <source>
        <dbReference type="ARBA" id="ARBA00023242"/>
    </source>
</evidence>
<evidence type="ECO:0000313" key="7">
    <source>
        <dbReference type="EMBL" id="CAD7266907.1"/>
    </source>
</evidence>
<evidence type="ECO:0000256" key="2">
    <source>
        <dbReference type="ARBA" id="ARBA00022741"/>
    </source>
</evidence>
<gene>
    <name evidence="7" type="ORF">TSIB3V08_LOCUS10921</name>
</gene>
<feature type="region of interest" description="Disordered" evidence="5">
    <location>
        <begin position="154"/>
        <end position="173"/>
    </location>
</feature>
<dbReference type="EMBL" id="OC007918">
    <property type="protein sequence ID" value="CAD7266907.1"/>
    <property type="molecule type" value="Genomic_DNA"/>
</dbReference>
<evidence type="ECO:0000259" key="6">
    <source>
        <dbReference type="Pfam" id="PF02463"/>
    </source>
</evidence>
<proteinExistence type="predicted"/>
<protein>
    <recommendedName>
        <fullName evidence="6">RecF/RecN/SMC N-terminal domain-containing protein</fullName>
    </recommendedName>
</protein>
<dbReference type="GO" id="GO:0007076">
    <property type="term" value="P:mitotic chromosome condensation"/>
    <property type="evidence" value="ECO:0007669"/>
    <property type="project" value="TreeGrafter"/>
</dbReference>
<dbReference type="GO" id="GO:0005524">
    <property type="term" value="F:ATP binding"/>
    <property type="evidence" value="ECO:0007669"/>
    <property type="project" value="UniProtKB-KW"/>
</dbReference>
<organism evidence="7">
    <name type="scientific">Timema shepardi</name>
    <name type="common">Walking stick</name>
    <dbReference type="NCBI Taxonomy" id="629360"/>
    <lineage>
        <taxon>Eukaryota</taxon>
        <taxon>Metazoa</taxon>
        <taxon>Ecdysozoa</taxon>
        <taxon>Arthropoda</taxon>
        <taxon>Hexapoda</taxon>
        <taxon>Insecta</taxon>
        <taxon>Pterygota</taxon>
        <taxon>Neoptera</taxon>
        <taxon>Polyneoptera</taxon>
        <taxon>Phasmatodea</taxon>
        <taxon>Timematodea</taxon>
        <taxon>Timematoidea</taxon>
        <taxon>Timematidae</taxon>
        <taxon>Timema</taxon>
    </lineage>
</organism>
<reference evidence="7" key="1">
    <citation type="submission" date="2020-11" db="EMBL/GenBank/DDBJ databases">
        <authorList>
            <person name="Tran Van P."/>
        </authorList>
    </citation>
    <scope>NUCLEOTIDE SEQUENCE</scope>
</reference>
<feature type="domain" description="RecF/RecN/SMC N-terminal" evidence="6">
    <location>
        <begin position="54"/>
        <end position="140"/>
    </location>
</feature>
<evidence type="ECO:0000256" key="3">
    <source>
        <dbReference type="ARBA" id="ARBA00022840"/>
    </source>
</evidence>
<name>A0A7R9B5T6_TIMSH</name>
<dbReference type="PANTHER" id="PTHR18937">
    <property type="entry name" value="STRUCTURAL MAINTENANCE OF CHROMOSOMES SMC FAMILY MEMBER"/>
    <property type="match status" value="1"/>
</dbReference>
<dbReference type="GO" id="GO:0000796">
    <property type="term" value="C:condensin complex"/>
    <property type="evidence" value="ECO:0007669"/>
    <property type="project" value="TreeGrafter"/>
</dbReference>
<dbReference type="SUPFAM" id="SSF52540">
    <property type="entry name" value="P-loop containing nucleoside triphosphate hydrolases"/>
    <property type="match status" value="1"/>
</dbReference>
<keyword evidence="4" id="KW-0539">Nucleus</keyword>
<dbReference type="Pfam" id="PF02463">
    <property type="entry name" value="SMC_N"/>
    <property type="match status" value="1"/>
</dbReference>
<keyword evidence="2" id="KW-0547">Nucleotide-binding</keyword>
<sequence>MNRLSESNSDSDNGDIGEYHHSDEEGGIRLGDIYIPPPPKPICSVENTGPRLIITNITNLNFKSYAGECDLGPFHKCFTAIIGPNGSGKSNIIDSMLFVFGYRASKIRSKKISVLIHNSTKYSNINSCTVQVHFQQIIDKVELEDVNPHLLGGRVENHLGKTTPSSPDQDSNLDLPVLSSRAQHDKRLANALVVLSPTAEDGEIEVRISVGGKQLLSSRRWEANSCSPREGGRQTVLSSRRCEANSCCPREGGRQTVALLENAGGKQLLSSRRWEENSCCPREGGRQTVALLKKVGGKQLLSSRRWEANSALLEKVGGKQLLSSRRWEANSCSPQEGGRQTVLSSTRWEANSCCPREGGRQTVALLEKVGGKQLHLLEKVGGKQLLSSRRWEGHCGSNKLNIVMYPLLYQ</sequence>
<dbReference type="InterPro" id="IPR027417">
    <property type="entry name" value="P-loop_NTPase"/>
</dbReference>
<dbReference type="Gene3D" id="3.40.50.300">
    <property type="entry name" value="P-loop containing nucleotide triphosphate hydrolases"/>
    <property type="match status" value="1"/>
</dbReference>
<dbReference type="GO" id="GO:0005634">
    <property type="term" value="C:nucleus"/>
    <property type="evidence" value="ECO:0007669"/>
    <property type="project" value="UniProtKB-SubCell"/>
</dbReference>
<feature type="compositionally biased region" description="Polar residues" evidence="5">
    <location>
        <begin position="1"/>
        <end position="11"/>
    </location>
</feature>
<evidence type="ECO:0000256" key="5">
    <source>
        <dbReference type="SAM" id="MobiDB-lite"/>
    </source>
</evidence>
<feature type="compositionally biased region" description="Polar residues" evidence="5">
    <location>
        <begin position="160"/>
        <end position="172"/>
    </location>
</feature>